<evidence type="ECO:0000313" key="1">
    <source>
        <dbReference type="EMBL" id="CAE7581434.1"/>
    </source>
</evidence>
<proteinExistence type="predicted"/>
<keyword evidence="2" id="KW-1185">Reference proteome</keyword>
<dbReference type="OrthoDB" id="410347at2759"/>
<dbReference type="AlphaFoldDB" id="A0A812URP2"/>
<dbReference type="EMBL" id="CAJNDS010002744">
    <property type="protein sequence ID" value="CAE7581434.1"/>
    <property type="molecule type" value="Genomic_DNA"/>
</dbReference>
<reference evidence="1" key="1">
    <citation type="submission" date="2021-02" db="EMBL/GenBank/DDBJ databases">
        <authorList>
            <person name="Dougan E. K."/>
            <person name="Rhodes N."/>
            <person name="Thang M."/>
            <person name="Chan C."/>
        </authorList>
    </citation>
    <scope>NUCLEOTIDE SEQUENCE</scope>
</reference>
<comment type="caution">
    <text evidence="1">The sequence shown here is derived from an EMBL/GenBank/DDBJ whole genome shotgun (WGS) entry which is preliminary data.</text>
</comment>
<sequence>MFWLADRENFKIRKEYVQDWLAECPELLLVELFAGIAESLVTNSCVALASLLLEVKQTTNNTMIARSMLSTVHGTMIGLTAPMRVYMVFSPKRGFALCLFVPLLAVRQLKGPAKSLPSCDACEVQHVLQQRRVFAVVLFYFKWTVRCEWQGPYGLVKFQLFFEKLRQLGPEVPHESLIQAMREVVLAEVEQKVQGKVEELWAKGKQAFSQAQQKQREQMQRVLEEVAQCQARQVSLAAENERLREALCTLSSKCSSLPGYVPDSLASPGSTLAGTPPLQEEPSYPARPFTPIPFAPVGDFPSYAGEAVLPEVPVMPLPSPGVGAPGAPAPLSLAEALGPVSTTQRTPLSLAESLVPESEGGSPQSQITTFSVTITKAADTELGLDVSHEPSGNVLRVDGIRQGAVQAWNQQCLASSLPEQVIAVGDKITCVNTVAGDPAKMLKACVSQQTLSLEIEREEWGAQGRSHGVCPSFRP</sequence>
<protein>
    <recommendedName>
        <fullName evidence="3">PDZ domain-containing protein</fullName>
    </recommendedName>
</protein>
<organism evidence="1 2">
    <name type="scientific">Symbiodinium natans</name>
    <dbReference type="NCBI Taxonomy" id="878477"/>
    <lineage>
        <taxon>Eukaryota</taxon>
        <taxon>Sar</taxon>
        <taxon>Alveolata</taxon>
        <taxon>Dinophyceae</taxon>
        <taxon>Suessiales</taxon>
        <taxon>Symbiodiniaceae</taxon>
        <taxon>Symbiodinium</taxon>
    </lineage>
</organism>
<gene>
    <name evidence="1" type="ORF">SNAT2548_LOCUS33171</name>
</gene>
<evidence type="ECO:0000313" key="2">
    <source>
        <dbReference type="Proteomes" id="UP000604046"/>
    </source>
</evidence>
<accession>A0A812URP2</accession>
<evidence type="ECO:0008006" key="3">
    <source>
        <dbReference type="Google" id="ProtNLM"/>
    </source>
</evidence>
<dbReference type="Proteomes" id="UP000604046">
    <property type="component" value="Unassembled WGS sequence"/>
</dbReference>
<name>A0A812URP2_9DINO</name>